<organism evidence="7 8">
    <name type="scientific">Chloroflexus islandicus</name>
    <dbReference type="NCBI Taxonomy" id="1707952"/>
    <lineage>
        <taxon>Bacteria</taxon>
        <taxon>Bacillati</taxon>
        <taxon>Chloroflexota</taxon>
        <taxon>Chloroflexia</taxon>
        <taxon>Chloroflexales</taxon>
        <taxon>Chloroflexineae</taxon>
        <taxon>Chloroflexaceae</taxon>
        <taxon>Chloroflexus</taxon>
    </lineage>
</organism>
<protein>
    <submittedName>
        <fullName evidence="7">Auracyanin</fullName>
    </submittedName>
</protein>
<dbReference type="SUPFAM" id="SSF49503">
    <property type="entry name" value="Cupredoxins"/>
    <property type="match status" value="1"/>
</dbReference>
<dbReference type="RefSeq" id="WP_066787041.1">
    <property type="nucleotide sequence ID" value="NZ_LWQS01000051.1"/>
</dbReference>
<sequence>ATPRPTAAPAATQPTQAPAAQATNAAGGANVVNETPAQTIQIQADPNALAFAQTSLSAPANTVVKLDFVNQNNLGVQHNWVLVNGGDDVAAAVNNAAQANADALFVPPPDTPGALAWTPMLNAGQTGSVTFRTPPPGTYLYICTFPGHYLAGMKGTLTVTP</sequence>
<evidence type="ECO:0000259" key="6">
    <source>
        <dbReference type="Pfam" id="PF00127"/>
    </source>
</evidence>
<dbReference type="PROSITE" id="PS00196">
    <property type="entry name" value="COPPER_BLUE"/>
    <property type="match status" value="1"/>
</dbReference>
<dbReference type="AlphaFoldDB" id="A0A178MCL8"/>
<dbReference type="InterPro" id="IPR028871">
    <property type="entry name" value="BlueCu_1_BS"/>
</dbReference>
<reference evidence="7 8" key="1">
    <citation type="submission" date="2016-04" db="EMBL/GenBank/DDBJ databases">
        <title>Chloroflexus islandicus sp. nov., a thermophilic filamentous anoxygenic phototrophic bacterium from geyser Strokkur (Iceland).</title>
        <authorList>
            <person name="Gaisin V.A."/>
            <person name="Kalashnikov A.M."/>
            <person name="Sukhacheva M.V."/>
            <person name="Grouzdev D.S."/>
            <person name="Ivanov T.M."/>
            <person name="Kuznetsov B."/>
            <person name="Gorlenko V.M."/>
        </authorList>
    </citation>
    <scope>NUCLEOTIDE SEQUENCE [LARGE SCALE GENOMIC DNA]</scope>
    <source>
        <strain evidence="8">isl-2</strain>
    </source>
</reference>
<keyword evidence="3" id="KW-0249">Electron transport</keyword>
<evidence type="ECO:0000256" key="1">
    <source>
        <dbReference type="ARBA" id="ARBA00022448"/>
    </source>
</evidence>
<dbReference type="Gene3D" id="2.60.40.420">
    <property type="entry name" value="Cupredoxins - blue copper proteins"/>
    <property type="match status" value="1"/>
</dbReference>
<feature type="non-terminal residue" evidence="7">
    <location>
        <position position="1"/>
    </location>
</feature>
<dbReference type="OrthoDB" id="9816061at2"/>
<evidence type="ECO:0000313" key="8">
    <source>
        <dbReference type="Proteomes" id="UP000078287"/>
    </source>
</evidence>
<dbReference type="InterPro" id="IPR050845">
    <property type="entry name" value="Cu-binding_ET"/>
</dbReference>
<dbReference type="EMBL" id="LWQS01000051">
    <property type="protein sequence ID" value="OAN45795.1"/>
    <property type="molecule type" value="Genomic_DNA"/>
</dbReference>
<dbReference type="PANTHER" id="PTHR38439:SF2">
    <property type="entry name" value="OUTER MEMBRANE PROTEIN H.8"/>
    <property type="match status" value="1"/>
</dbReference>
<dbReference type="PANTHER" id="PTHR38439">
    <property type="entry name" value="AURACYANIN-B"/>
    <property type="match status" value="1"/>
</dbReference>
<gene>
    <name evidence="7" type="ORF">A6A03_13715</name>
</gene>
<proteinExistence type="predicted"/>
<accession>A0A178MCL8</accession>
<dbReference type="STRING" id="1707952.A6A03_13715"/>
<evidence type="ECO:0000313" key="7">
    <source>
        <dbReference type="EMBL" id="OAN45795.1"/>
    </source>
</evidence>
<dbReference type="InterPro" id="IPR008972">
    <property type="entry name" value="Cupredoxin"/>
</dbReference>
<dbReference type="GO" id="GO:0005507">
    <property type="term" value="F:copper ion binding"/>
    <property type="evidence" value="ECO:0007669"/>
    <property type="project" value="InterPro"/>
</dbReference>
<comment type="caution">
    <text evidence="7">The sequence shown here is derived from an EMBL/GenBank/DDBJ whole genome shotgun (WGS) entry which is preliminary data.</text>
</comment>
<evidence type="ECO:0000256" key="5">
    <source>
        <dbReference type="SAM" id="MobiDB-lite"/>
    </source>
</evidence>
<dbReference type="InterPro" id="IPR033138">
    <property type="entry name" value="Cu_oxidase_CS"/>
</dbReference>
<evidence type="ECO:0000256" key="2">
    <source>
        <dbReference type="ARBA" id="ARBA00022723"/>
    </source>
</evidence>
<evidence type="ECO:0000256" key="4">
    <source>
        <dbReference type="ARBA" id="ARBA00023008"/>
    </source>
</evidence>
<dbReference type="Proteomes" id="UP000078287">
    <property type="component" value="Unassembled WGS sequence"/>
</dbReference>
<evidence type="ECO:0000256" key="3">
    <source>
        <dbReference type="ARBA" id="ARBA00022982"/>
    </source>
</evidence>
<keyword evidence="8" id="KW-1185">Reference proteome</keyword>
<dbReference type="InterPro" id="IPR000923">
    <property type="entry name" value="BlueCu_1"/>
</dbReference>
<dbReference type="GO" id="GO:0009055">
    <property type="term" value="F:electron transfer activity"/>
    <property type="evidence" value="ECO:0007669"/>
    <property type="project" value="InterPro"/>
</dbReference>
<name>A0A178MCL8_9CHLR</name>
<keyword evidence="1" id="KW-0813">Transport</keyword>
<dbReference type="Pfam" id="PF00127">
    <property type="entry name" value="Copper-bind"/>
    <property type="match status" value="1"/>
</dbReference>
<feature type="domain" description="Blue (type 1) copper" evidence="6">
    <location>
        <begin position="40"/>
        <end position="159"/>
    </location>
</feature>
<feature type="region of interest" description="Disordered" evidence="5">
    <location>
        <begin position="1"/>
        <end position="25"/>
    </location>
</feature>
<keyword evidence="2" id="KW-0479">Metal-binding</keyword>
<dbReference type="PROSITE" id="PS00079">
    <property type="entry name" value="MULTICOPPER_OXIDASE1"/>
    <property type="match status" value="1"/>
</dbReference>
<dbReference type="CDD" id="cd04233">
    <property type="entry name" value="Auracyanin"/>
    <property type="match status" value="1"/>
</dbReference>
<keyword evidence="4" id="KW-0186">Copper</keyword>